<dbReference type="HOGENOM" id="CLU_2023602_0_0_0"/>
<dbReference type="eggNOG" id="ENOG5030IV0">
    <property type="taxonomic scope" value="Bacteria"/>
</dbReference>
<dbReference type="AlphaFoldDB" id="H0ULB3"/>
<dbReference type="STRING" id="885272.JonanDRAFT_1105"/>
<dbReference type="OrthoDB" id="6068at2"/>
<keyword evidence="2" id="KW-1185">Reference proteome</keyword>
<dbReference type="InterPro" id="IPR010181">
    <property type="entry name" value="CGCAxxGCC_motif"/>
</dbReference>
<accession>H0ULB3</accession>
<name>H0ULB3_9BACT</name>
<organism evidence="1 2">
    <name type="scientific">Jonquetella anthropi DSM 22815</name>
    <dbReference type="NCBI Taxonomy" id="885272"/>
    <lineage>
        <taxon>Bacteria</taxon>
        <taxon>Thermotogati</taxon>
        <taxon>Synergistota</taxon>
        <taxon>Synergistia</taxon>
        <taxon>Synergistales</taxon>
        <taxon>Dethiosulfovibrionaceae</taxon>
        <taxon>Jonquetella</taxon>
    </lineage>
</organism>
<protein>
    <submittedName>
        <fullName evidence="1">Putative redox-active protein (C_GCAxxG_C_C)</fullName>
    </submittedName>
</protein>
<dbReference type="Proteomes" id="UP000003806">
    <property type="component" value="Chromosome"/>
</dbReference>
<reference evidence="1 2" key="1">
    <citation type="submission" date="2011-11" db="EMBL/GenBank/DDBJ databases">
        <title>The Noncontiguous Finished genome of Jonquetella anthropi DSM 22815.</title>
        <authorList>
            <consortium name="US DOE Joint Genome Institute (JGI-PGF)"/>
            <person name="Lucas S."/>
            <person name="Copeland A."/>
            <person name="Lapidus A."/>
            <person name="Glavina del Rio T."/>
            <person name="Dalin E."/>
            <person name="Tice H."/>
            <person name="Bruce D."/>
            <person name="Goodwin L."/>
            <person name="Pitluck S."/>
            <person name="Peters L."/>
            <person name="Mikhailova N."/>
            <person name="Held B."/>
            <person name="Kyrpides N."/>
            <person name="Mavromatis K."/>
            <person name="Ivanova N."/>
            <person name="Markowitz V."/>
            <person name="Cheng J.-F."/>
            <person name="Hugenholtz P."/>
            <person name="Woyke T."/>
            <person name="Wu D."/>
            <person name="Gronow S."/>
            <person name="Wellnitz S."/>
            <person name="Brambilla E."/>
            <person name="Klenk H.-P."/>
            <person name="Eisen J.A."/>
        </authorList>
    </citation>
    <scope>NUCLEOTIDE SEQUENCE [LARGE SCALE GENOMIC DNA]</scope>
    <source>
        <strain evidence="1 2">DSM 22815</strain>
    </source>
</reference>
<evidence type="ECO:0000313" key="1">
    <source>
        <dbReference type="EMBL" id="EHM13472.1"/>
    </source>
</evidence>
<dbReference type="Pfam" id="PF09719">
    <property type="entry name" value="C_GCAxxG_C_C"/>
    <property type="match status" value="1"/>
</dbReference>
<dbReference type="EMBL" id="CM001376">
    <property type="protein sequence ID" value="EHM13472.1"/>
    <property type="molecule type" value="Genomic_DNA"/>
</dbReference>
<sequence length="149" mass="16208">MISPEELAKLNRTWWTQGYCCAPATFGMAVSPLGRPVPQTLRALNAFCGGMGTGATCGVLSGCLAALGCWLGKGGELESRDDRLKALSAALYEEFEDHFGSLNCRDLAPAEHARRREVCPTFSLWAVERLWTLLQEGGIDLSCRPDGRE</sequence>
<dbReference type="RefSeq" id="WP_008523096.1">
    <property type="nucleotide sequence ID" value="NZ_CM001376.1"/>
</dbReference>
<proteinExistence type="predicted"/>
<evidence type="ECO:0000313" key="2">
    <source>
        <dbReference type="Proteomes" id="UP000003806"/>
    </source>
</evidence>
<gene>
    <name evidence="1" type="ORF">JonanDRAFT_1105</name>
</gene>